<name>A0ABU3VV01_9GAMM</name>
<comment type="caution">
    <text evidence="4">The sequence shown here is derived from an EMBL/GenBank/DDBJ whole genome shotgun (WGS) entry which is preliminary data.</text>
</comment>
<dbReference type="RefSeq" id="WP_227173148.1">
    <property type="nucleotide sequence ID" value="NZ_BAABBC010000046.1"/>
</dbReference>
<dbReference type="PANTHER" id="PTHR31223:SF70">
    <property type="entry name" value="LOG FAMILY PROTEIN YJL055W"/>
    <property type="match status" value="1"/>
</dbReference>
<evidence type="ECO:0000256" key="1">
    <source>
        <dbReference type="ARBA" id="ARBA00000274"/>
    </source>
</evidence>
<evidence type="ECO:0000313" key="4">
    <source>
        <dbReference type="EMBL" id="MDV2078100.1"/>
    </source>
</evidence>
<dbReference type="Gene3D" id="3.40.50.450">
    <property type="match status" value="1"/>
</dbReference>
<keyword evidence="3" id="KW-0378">Hydrolase</keyword>
<sequence length="186" mass="19896">MQVAVYCGSSSGHNPDYVEAAQALGQYLGEQGINLVFGGGKVGLMGTVADAVLAAGGEVHGVIPEALKDRELAHPGLTHLDVVATMHQRKARMAELADAYIALPGGPGTLEELFEAWTWGQLGYHRKPCALYNVCGYYDALLDFVDRMTGEGFLSPTHAEMLIVASEPAPLVDALRAYQPPARKWS</sequence>
<evidence type="ECO:0000313" key="5">
    <source>
        <dbReference type="Proteomes" id="UP001269819"/>
    </source>
</evidence>
<dbReference type="SUPFAM" id="SSF102405">
    <property type="entry name" value="MCP/YpsA-like"/>
    <property type="match status" value="1"/>
</dbReference>
<organism evidence="4 5">
    <name type="scientific">Marinobacter xestospongiae</name>
    <dbReference type="NCBI Taxonomy" id="994319"/>
    <lineage>
        <taxon>Bacteria</taxon>
        <taxon>Pseudomonadati</taxon>
        <taxon>Pseudomonadota</taxon>
        <taxon>Gammaproteobacteria</taxon>
        <taxon>Pseudomonadales</taxon>
        <taxon>Marinobacteraceae</taxon>
        <taxon>Marinobacter</taxon>
    </lineage>
</organism>
<evidence type="ECO:0000256" key="2">
    <source>
        <dbReference type="ARBA" id="ARBA00006763"/>
    </source>
</evidence>
<dbReference type="Proteomes" id="UP001269819">
    <property type="component" value="Unassembled WGS sequence"/>
</dbReference>
<dbReference type="EMBL" id="JAWIIJ010000003">
    <property type="protein sequence ID" value="MDV2078100.1"/>
    <property type="molecule type" value="Genomic_DNA"/>
</dbReference>
<keyword evidence="3" id="KW-0203">Cytokinin biosynthesis</keyword>
<gene>
    <name evidence="4" type="ORF">RYS15_05365</name>
</gene>
<reference evidence="4 5" key="1">
    <citation type="submission" date="2023-10" db="EMBL/GenBank/DDBJ databases">
        <title>Characteristics and mechanism of a salt-tolerant marine origin heterotrophic nitrifying- aerobic denitrifying bacteria Marinobacter xestospongiae HN1.</title>
        <authorList>
            <person name="Qi R."/>
        </authorList>
    </citation>
    <scope>NUCLEOTIDE SEQUENCE [LARGE SCALE GENOMIC DNA]</scope>
    <source>
        <strain evidence="4 5">HN1</strain>
    </source>
</reference>
<keyword evidence="5" id="KW-1185">Reference proteome</keyword>
<protein>
    <recommendedName>
        <fullName evidence="3">Cytokinin riboside 5'-monophosphate phosphoribohydrolase</fullName>
        <ecNumber evidence="3">3.2.2.n1</ecNumber>
    </recommendedName>
</protein>
<dbReference type="EC" id="3.2.2.n1" evidence="3"/>
<accession>A0ABU3VV01</accession>
<proteinExistence type="inferred from homology"/>
<dbReference type="PANTHER" id="PTHR31223">
    <property type="entry name" value="LOG FAMILY PROTEIN YJL055W"/>
    <property type="match status" value="1"/>
</dbReference>
<dbReference type="NCBIfam" id="TIGR00730">
    <property type="entry name" value="Rossman fold protein, TIGR00730 family"/>
    <property type="match status" value="1"/>
</dbReference>
<evidence type="ECO:0000256" key="3">
    <source>
        <dbReference type="RuleBase" id="RU363015"/>
    </source>
</evidence>
<dbReference type="Pfam" id="PF03641">
    <property type="entry name" value="Lysine_decarbox"/>
    <property type="match status" value="1"/>
</dbReference>
<dbReference type="InterPro" id="IPR005269">
    <property type="entry name" value="LOG"/>
</dbReference>
<comment type="similarity">
    <text evidence="2 3">Belongs to the LOG family.</text>
</comment>
<dbReference type="InterPro" id="IPR031100">
    <property type="entry name" value="LOG_fam"/>
</dbReference>
<comment type="catalytic activity">
    <reaction evidence="1">
        <text>AMP + H2O = D-ribose 5-phosphate + adenine</text>
        <dbReference type="Rhea" id="RHEA:20129"/>
        <dbReference type="ChEBI" id="CHEBI:15377"/>
        <dbReference type="ChEBI" id="CHEBI:16708"/>
        <dbReference type="ChEBI" id="CHEBI:78346"/>
        <dbReference type="ChEBI" id="CHEBI:456215"/>
        <dbReference type="EC" id="3.2.2.4"/>
    </reaction>
</comment>